<comment type="caution">
    <text evidence="10">The sequence shown here is derived from an EMBL/GenBank/DDBJ whole genome shotgun (WGS) entry which is preliminary data.</text>
</comment>
<dbReference type="Pfam" id="PF00083">
    <property type="entry name" value="Sugar_tr"/>
    <property type="match status" value="1"/>
</dbReference>
<feature type="domain" description="Major facilitator superfamily (MFS) profile" evidence="9">
    <location>
        <begin position="12"/>
        <end position="427"/>
    </location>
</feature>
<protein>
    <submittedName>
        <fullName evidence="10">Sugar porter family MFS transporter</fullName>
    </submittedName>
</protein>
<feature type="transmembrane region" description="Helical" evidence="8">
    <location>
        <begin position="170"/>
        <end position="189"/>
    </location>
</feature>
<dbReference type="PANTHER" id="PTHR48023:SF4">
    <property type="entry name" value="D-XYLOSE-PROTON SYMPORTER-LIKE 2"/>
    <property type="match status" value="1"/>
</dbReference>
<dbReference type="Gene3D" id="1.20.1250.20">
    <property type="entry name" value="MFS general substrate transporter like domains"/>
    <property type="match status" value="2"/>
</dbReference>
<dbReference type="InterPro" id="IPR005828">
    <property type="entry name" value="MFS_sugar_transport-like"/>
</dbReference>
<comment type="subcellular location">
    <subcellularLocation>
        <location evidence="1">Membrane</location>
        <topology evidence="1">Multi-pass membrane protein</topology>
    </subcellularLocation>
</comment>
<keyword evidence="3 7" id="KW-0813">Transport</keyword>
<evidence type="ECO:0000256" key="7">
    <source>
        <dbReference type="RuleBase" id="RU003346"/>
    </source>
</evidence>
<feature type="transmembrane region" description="Helical" evidence="8">
    <location>
        <begin position="136"/>
        <end position="158"/>
    </location>
</feature>
<sequence>MTATKRKLSSSAIVAASLAGLLFGFDTAVIAGVTEALRGTFGLSAAQLGAAVSAALVGTLVGALGAGQPGDRYGSRNILLWIAGAYIVSALGSALSSGLAMLVAFRFLGGLAIGGSSVLAPVYIAEVSPPERRGMLVGFFQLSIVLGILAAYVSNFLIGLVSDGELAWRLKLGVAAAPALLFLALMLRVPQSPRWLFHRGRPGEAAAAIKTLSMGDRDTLFAQFAQGATAPGEARLSWRKHRRPILLAIGLAAFNQLSGINAILYYLGDIFAAAGFDKLSSDLQAVAIGVANLAATVLGMAVIDRVGRKPLLLIGALGTAVALAGVALIYSTGEGQGLLLPALIGFILFFAISQGAVIWVYLSEIFPTAVRARGQSLGSATHWAINALIAFGFPVVAQYTQALPFWLFAGAMLVQAVVIWRYFPETRGVALETMERTVEGRG</sequence>
<gene>
    <name evidence="10" type="ORF">MZO42_06300</name>
</gene>
<dbReference type="InterPro" id="IPR036259">
    <property type="entry name" value="MFS_trans_sf"/>
</dbReference>
<feature type="transmembrane region" description="Helical" evidence="8">
    <location>
        <begin position="310"/>
        <end position="332"/>
    </location>
</feature>
<dbReference type="NCBIfam" id="TIGR00879">
    <property type="entry name" value="SP"/>
    <property type="match status" value="1"/>
</dbReference>
<evidence type="ECO:0000256" key="1">
    <source>
        <dbReference type="ARBA" id="ARBA00004141"/>
    </source>
</evidence>
<feature type="transmembrane region" description="Helical" evidence="8">
    <location>
        <begin position="383"/>
        <end position="399"/>
    </location>
</feature>
<feature type="transmembrane region" description="Helical" evidence="8">
    <location>
        <begin position="283"/>
        <end position="303"/>
    </location>
</feature>
<feature type="transmembrane region" description="Helical" evidence="8">
    <location>
        <begin position="405"/>
        <end position="423"/>
    </location>
</feature>
<evidence type="ECO:0000313" key="10">
    <source>
        <dbReference type="EMBL" id="MDT8758300.1"/>
    </source>
</evidence>
<feature type="transmembrane region" description="Helical" evidence="8">
    <location>
        <begin position="245"/>
        <end position="268"/>
    </location>
</feature>
<dbReference type="PROSITE" id="PS00216">
    <property type="entry name" value="SUGAR_TRANSPORT_1"/>
    <property type="match status" value="1"/>
</dbReference>
<dbReference type="PANTHER" id="PTHR48023">
    <property type="entry name" value="D-XYLOSE-PROTON SYMPORTER-LIKE 2"/>
    <property type="match status" value="1"/>
</dbReference>
<feature type="transmembrane region" description="Helical" evidence="8">
    <location>
        <begin position="103"/>
        <end position="124"/>
    </location>
</feature>
<evidence type="ECO:0000256" key="8">
    <source>
        <dbReference type="SAM" id="Phobius"/>
    </source>
</evidence>
<dbReference type="InterPro" id="IPR020846">
    <property type="entry name" value="MFS_dom"/>
</dbReference>
<proteinExistence type="inferred from homology"/>
<name>A0ABU3N4Q6_9SPHN</name>
<evidence type="ECO:0000256" key="2">
    <source>
        <dbReference type="ARBA" id="ARBA00010992"/>
    </source>
</evidence>
<dbReference type="InterPro" id="IPR005829">
    <property type="entry name" value="Sugar_transporter_CS"/>
</dbReference>
<keyword evidence="4 8" id="KW-0812">Transmembrane</keyword>
<evidence type="ECO:0000256" key="6">
    <source>
        <dbReference type="ARBA" id="ARBA00023136"/>
    </source>
</evidence>
<evidence type="ECO:0000256" key="3">
    <source>
        <dbReference type="ARBA" id="ARBA00022448"/>
    </source>
</evidence>
<keyword evidence="5 8" id="KW-1133">Transmembrane helix</keyword>
<evidence type="ECO:0000259" key="9">
    <source>
        <dbReference type="PROSITE" id="PS50850"/>
    </source>
</evidence>
<dbReference type="SUPFAM" id="SSF103473">
    <property type="entry name" value="MFS general substrate transporter"/>
    <property type="match status" value="1"/>
</dbReference>
<dbReference type="EMBL" id="JALMLT010000001">
    <property type="protein sequence ID" value="MDT8758300.1"/>
    <property type="molecule type" value="Genomic_DNA"/>
</dbReference>
<organism evidence="10">
    <name type="scientific">Sphingomonas psychrotolerans</name>
    <dbReference type="NCBI Taxonomy" id="1327635"/>
    <lineage>
        <taxon>Bacteria</taxon>
        <taxon>Pseudomonadati</taxon>
        <taxon>Pseudomonadota</taxon>
        <taxon>Alphaproteobacteria</taxon>
        <taxon>Sphingomonadales</taxon>
        <taxon>Sphingomonadaceae</taxon>
        <taxon>Sphingomonas</taxon>
    </lineage>
</organism>
<comment type="similarity">
    <text evidence="2 7">Belongs to the major facilitator superfamily. Sugar transporter (TC 2.A.1.1) family.</text>
</comment>
<accession>A0ABU3N4Q6</accession>
<dbReference type="InterPro" id="IPR050820">
    <property type="entry name" value="MFS_Sugar_Transporter"/>
</dbReference>
<evidence type="ECO:0000256" key="4">
    <source>
        <dbReference type="ARBA" id="ARBA00022692"/>
    </source>
</evidence>
<keyword evidence="6 8" id="KW-0472">Membrane</keyword>
<dbReference type="PROSITE" id="PS50850">
    <property type="entry name" value="MFS"/>
    <property type="match status" value="1"/>
</dbReference>
<evidence type="ECO:0000256" key="5">
    <source>
        <dbReference type="ARBA" id="ARBA00022989"/>
    </source>
</evidence>
<dbReference type="PRINTS" id="PR00171">
    <property type="entry name" value="SUGRTRNSPORT"/>
</dbReference>
<feature type="transmembrane region" description="Helical" evidence="8">
    <location>
        <begin position="78"/>
        <end position="97"/>
    </location>
</feature>
<dbReference type="PROSITE" id="PS00217">
    <property type="entry name" value="SUGAR_TRANSPORT_2"/>
    <property type="match status" value="1"/>
</dbReference>
<reference evidence="10" key="1">
    <citation type="submission" date="2022-04" db="EMBL/GenBank/DDBJ databases">
        <title>Tomato heritable bacteria conferring resistance against bacterial wilt.</title>
        <authorList>
            <person name="Yin J."/>
        </authorList>
    </citation>
    <scope>NUCLEOTIDE SEQUENCE</scope>
    <source>
        <strain evidence="10">Cra20</strain>
    </source>
</reference>
<feature type="transmembrane region" description="Helical" evidence="8">
    <location>
        <begin position="338"/>
        <end position="362"/>
    </location>
</feature>
<feature type="transmembrane region" description="Helical" evidence="8">
    <location>
        <begin position="41"/>
        <end position="66"/>
    </location>
</feature>
<dbReference type="InterPro" id="IPR003663">
    <property type="entry name" value="Sugar/inositol_transpt"/>
</dbReference>